<dbReference type="HOGENOM" id="CLU_3423464_0_0_1"/>
<evidence type="ECO:0000313" key="2">
    <source>
        <dbReference type="EnsemblMetazoa" id="tetur10g01740.1"/>
    </source>
</evidence>
<dbReference type="EnsemblMetazoa" id="tetur10g01740.1">
    <property type="protein sequence ID" value="tetur10g01740.1"/>
    <property type="gene ID" value="tetur10g01740"/>
</dbReference>
<dbReference type="Proteomes" id="UP000015104">
    <property type="component" value="Unassembled WGS sequence"/>
</dbReference>
<reference evidence="3" key="1">
    <citation type="submission" date="2011-08" db="EMBL/GenBank/DDBJ databases">
        <authorList>
            <person name="Rombauts S."/>
        </authorList>
    </citation>
    <scope>NUCLEOTIDE SEQUENCE</scope>
    <source>
        <strain evidence="3">London</strain>
    </source>
</reference>
<dbReference type="AlphaFoldDB" id="T1KF40"/>
<sequence>MFIMKESLEDAKETDMINSKIET</sequence>
<proteinExistence type="predicted"/>
<reference evidence="2" key="2">
    <citation type="submission" date="2015-06" db="UniProtKB">
        <authorList>
            <consortium name="EnsemblMetazoa"/>
        </authorList>
    </citation>
    <scope>IDENTIFICATION</scope>
</reference>
<name>T1KF40_TETUR</name>
<accession>T1KF40</accession>
<evidence type="ECO:0000256" key="1">
    <source>
        <dbReference type="SAM" id="MobiDB-lite"/>
    </source>
</evidence>
<feature type="region of interest" description="Disordered" evidence="1">
    <location>
        <begin position="1"/>
        <end position="23"/>
    </location>
</feature>
<organism evidence="2 3">
    <name type="scientific">Tetranychus urticae</name>
    <name type="common">Two-spotted spider mite</name>
    <dbReference type="NCBI Taxonomy" id="32264"/>
    <lineage>
        <taxon>Eukaryota</taxon>
        <taxon>Metazoa</taxon>
        <taxon>Ecdysozoa</taxon>
        <taxon>Arthropoda</taxon>
        <taxon>Chelicerata</taxon>
        <taxon>Arachnida</taxon>
        <taxon>Acari</taxon>
        <taxon>Acariformes</taxon>
        <taxon>Trombidiformes</taxon>
        <taxon>Prostigmata</taxon>
        <taxon>Eleutherengona</taxon>
        <taxon>Raphignathae</taxon>
        <taxon>Tetranychoidea</taxon>
        <taxon>Tetranychidae</taxon>
        <taxon>Tetranychus</taxon>
    </lineage>
</organism>
<evidence type="ECO:0000313" key="3">
    <source>
        <dbReference type="Proteomes" id="UP000015104"/>
    </source>
</evidence>
<dbReference type="EMBL" id="CAEY01000032">
    <property type="status" value="NOT_ANNOTATED_CDS"/>
    <property type="molecule type" value="Genomic_DNA"/>
</dbReference>
<keyword evidence="3" id="KW-1185">Reference proteome</keyword>
<protein>
    <submittedName>
        <fullName evidence="2">Uncharacterized protein</fullName>
    </submittedName>
</protein>